<comment type="subcellular location">
    <subcellularLocation>
        <location evidence="1">Periplasm</location>
    </subcellularLocation>
</comment>
<dbReference type="Pfam" id="PF09084">
    <property type="entry name" value="NMT1"/>
    <property type="match status" value="1"/>
</dbReference>
<dbReference type="SUPFAM" id="SSF53850">
    <property type="entry name" value="Periplasmic binding protein-like II"/>
    <property type="match status" value="1"/>
</dbReference>
<dbReference type="InterPro" id="IPR015168">
    <property type="entry name" value="SsuA/THI5"/>
</dbReference>
<comment type="similarity">
    <text evidence="2">Belongs to the bacterial solute-binding protein SsuA/TauA family.</text>
</comment>
<dbReference type="AlphaFoldDB" id="A0A4R8UXG4"/>
<gene>
    <name evidence="5" type="ORF">E3O06_10955</name>
</gene>
<proteinExistence type="inferred from homology"/>
<sequence length="365" mass="37828">MQICFPQNRKHVDLGDEIQCRNGPIQLIGQNTMKCGKRISVGLAAVVVVALLAACSNPRAAPTGNGDGGLDVIRIGLPAAGYGPYLPVYAAEAEGYFKANGIKAEITVYQGGGAATEALSAGEADLISYNPAGVAVAQARGVDIQMVAAGLPTSAGWYIEVPTDSPAKSVADLAGKQVGIGNAGGTGEFFALWAAQQAGTTWENVSLGYGALNDSLVQGTVAAIVQLPSLSYALPVSGKARVLLDLGKAMDPTIPDGWVVPKSSAEDPHKADVIARTLKAIYAGVGKLQSDRGYALKQIEAQEKITGDQAVQEYENTIMALSTDGVIDPKWIQNALDLAHTAGLDRDVTLPPAKDIFTDAFAPAN</sequence>
<evidence type="ECO:0000256" key="1">
    <source>
        <dbReference type="ARBA" id="ARBA00004418"/>
    </source>
</evidence>
<organism evidence="5 6">
    <name type="scientific">Cryobacterium glaciale</name>
    <dbReference type="NCBI Taxonomy" id="1259145"/>
    <lineage>
        <taxon>Bacteria</taxon>
        <taxon>Bacillati</taxon>
        <taxon>Actinomycetota</taxon>
        <taxon>Actinomycetes</taxon>
        <taxon>Micrococcales</taxon>
        <taxon>Microbacteriaceae</taxon>
        <taxon>Cryobacterium</taxon>
    </lineage>
</organism>
<name>A0A4R8UXG4_9MICO</name>
<reference evidence="5 6" key="1">
    <citation type="submission" date="2019-03" db="EMBL/GenBank/DDBJ databases">
        <title>Genomics of glacier-inhabiting Cryobacterium strains.</title>
        <authorList>
            <person name="Liu Q."/>
            <person name="Xin Y.-H."/>
        </authorList>
    </citation>
    <scope>NUCLEOTIDE SEQUENCE [LARGE SCALE GENOMIC DNA]</scope>
    <source>
        <strain evidence="5 6">HLT2-23</strain>
    </source>
</reference>
<dbReference type="Proteomes" id="UP000298173">
    <property type="component" value="Unassembled WGS sequence"/>
</dbReference>
<keyword evidence="6" id="KW-1185">Reference proteome</keyword>
<evidence type="ECO:0000259" key="4">
    <source>
        <dbReference type="Pfam" id="PF09084"/>
    </source>
</evidence>
<dbReference type="PANTHER" id="PTHR30024">
    <property type="entry name" value="ALIPHATIC SULFONATES-BINDING PROTEIN-RELATED"/>
    <property type="match status" value="1"/>
</dbReference>
<dbReference type="PANTHER" id="PTHR30024:SF47">
    <property type="entry name" value="TAURINE-BINDING PERIPLASMIC PROTEIN"/>
    <property type="match status" value="1"/>
</dbReference>
<evidence type="ECO:0000256" key="3">
    <source>
        <dbReference type="ARBA" id="ARBA00022729"/>
    </source>
</evidence>
<keyword evidence="3" id="KW-0732">Signal</keyword>
<protein>
    <submittedName>
        <fullName evidence="5">ABC transporter substrate-binding protein</fullName>
    </submittedName>
</protein>
<dbReference type="OrthoDB" id="7808807at2"/>
<dbReference type="GO" id="GO:0042597">
    <property type="term" value="C:periplasmic space"/>
    <property type="evidence" value="ECO:0007669"/>
    <property type="project" value="UniProtKB-SubCell"/>
</dbReference>
<evidence type="ECO:0000313" key="5">
    <source>
        <dbReference type="EMBL" id="TFB72121.1"/>
    </source>
</evidence>
<dbReference type="EMBL" id="SOEY01000020">
    <property type="protein sequence ID" value="TFB72121.1"/>
    <property type="molecule type" value="Genomic_DNA"/>
</dbReference>
<evidence type="ECO:0000313" key="6">
    <source>
        <dbReference type="Proteomes" id="UP000298173"/>
    </source>
</evidence>
<feature type="domain" description="SsuA/THI5-like" evidence="4">
    <location>
        <begin position="86"/>
        <end position="225"/>
    </location>
</feature>
<comment type="caution">
    <text evidence="5">The sequence shown here is derived from an EMBL/GenBank/DDBJ whole genome shotgun (WGS) entry which is preliminary data.</text>
</comment>
<evidence type="ECO:0000256" key="2">
    <source>
        <dbReference type="ARBA" id="ARBA00010742"/>
    </source>
</evidence>
<accession>A0A4R8UXG4</accession>
<dbReference type="Gene3D" id="3.40.190.10">
    <property type="entry name" value="Periplasmic binding protein-like II"/>
    <property type="match status" value="2"/>
</dbReference>